<dbReference type="SUPFAM" id="SSF57850">
    <property type="entry name" value="RING/U-box"/>
    <property type="match status" value="1"/>
</dbReference>
<evidence type="ECO:0000259" key="5">
    <source>
        <dbReference type="PROSITE" id="PS50089"/>
    </source>
</evidence>
<dbReference type="PROSITE" id="PS50089">
    <property type="entry name" value="ZF_RING_2"/>
    <property type="match status" value="1"/>
</dbReference>
<sequence length="326" mass="37779">MTSLIRSDRPKELRLCRNTQAKKADLVDGMLDATMVDELAVCPICLDEITDSIATLKPCNHQFHKDCIRKWHTYADDLKCPICRIESKHLEMGYKLGGYHKNIKINLEKGFNIKITIEQAEDHSLPELIEQFGSIHLNNQSSLIRDARCVFCDICGQECSGRDDQYCEQCDSHYHEECLRSLACEVGDRESWQQCIGCRNLVIKGNTRTDAHPHLFDQRIVREQALEYPGNSAARMVSASEEELSRLLNVKTMIQTHVRGVLNEYYQSGVDGIKINKRHFTEVNKTVSRRLYRLSKYRYQEDLINYDTEAKRQVHIELCRLGYVYI</sequence>
<evidence type="ECO:0000256" key="2">
    <source>
        <dbReference type="ARBA" id="ARBA00022771"/>
    </source>
</evidence>
<dbReference type="SMART" id="SM00184">
    <property type="entry name" value="RING"/>
    <property type="match status" value="1"/>
</dbReference>
<evidence type="ECO:0000313" key="6">
    <source>
        <dbReference type="EMBL" id="QLG70238.1"/>
    </source>
</evidence>
<organism evidence="6 7">
    <name type="scientific">Zygotorulaspora mrakii</name>
    <name type="common">Zygosaccharomyces mrakii</name>
    <dbReference type="NCBI Taxonomy" id="42260"/>
    <lineage>
        <taxon>Eukaryota</taxon>
        <taxon>Fungi</taxon>
        <taxon>Dikarya</taxon>
        <taxon>Ascomycota</taxon>
        <taxon>Saccharomycotina</taxon>
        <taxon>Saccharomycetes</taxon>
        <taxon>Saccharomycetales</taxon>
        <taxon>Saccharomycetaceae</taxon>
        <taxon>Zygotorulaspora</taxon>
    </lineage>
</organism>
<evidence type="ECO:0000256" key="3">
    <source>
        <dbReference type="ARBA" id="ARBA00022833"/>
    </source>
</evidence>
<keyword evidence="7" id="KW-1185">Reference proteome</keyword>
<evidence type="ECO:0000256" key="1">
    <source>
        <dbReference type="ARBA" id="ARBA00022723"/>
    </source>
</evidence>
<feature type="domain" description="RING-type" evidence="5">
    <location>
        <begin position="42"/>
        <end position="84"/>
    </location>
</feature>
<dbReference type="InterPro" id="IPR013083">
    <property type="entry name" value="Znf_RING/FYVE/PHD"/>
</dbReference>
<keyword evidence="1" id="KW-0479">Metal-binding</keyword>
<dbReference type="CDD" id="cd15489">
    <property type="entry name" value="PHD_SF"/>
    <property type="match status" value="1"/>
</dbReference>
<dbReference type="Proteomes" id="UP000509704">
    <property type="component" value="Chromosome 1"/>
</dbReference>
<keyword evidence="2 4" id="KW-0863">Zinc-finger</keyword>
<dbReference type="EMBL" id="CP058604">
    <property type="protein sequence ID" value="QLG70238.1"/>
    <property type="molecule type" value="Genomic_DNA"/>
</dbReference>
<dbReference type="OrthoDB" id="8062037at2759"/>
<protein>
    <recommendedName>
        <fullName evidence="5">RING-type domain-containing protein</fullName>
    </recommendedName>
</protein>
<dbReference type="PANTHER" id="PTHR15710">
    <property type="entry name" value="E3 UBIQUITIN-PROTEIN LIGASE PRAJA"/>
    <property type="match status" value="1"/>
</dbReference>
<dbReference type="KEGG" id="zmk:HG535_0A01760"/>
<evidence type="ECO:0000256" key="4">
    <source>
        <dbReference type="PROSITE-ProRule" id="PRU00175"/>
    </source>
</evidence>
<dbReference type="GO" id="GO:0008270">
    <property type="term" value="F:zinc ion binding"/>
    <property type="evidence" value="ECO:0007669"/>
    <property type="project" value="UniProtKB-KW"/>
</dbReference>
<dbReference type="GeneID" id="59233874"/>
<proteinExistence type="predicted"/>
<dbReference type="AlphaFoldDB" id="A0A7H9AV94"/>
<name>A0A7H9AV94_ZYGMR</name>
<dbReference type="SMART" id="SM00744">
    <property type="entry name" value="RINGv"/>
    <property type="match status" value="1"/>
</dbReference>
<dbReference type="RefSeq" id="XP_037141966.1">
    <property type="nucleotide sequence ID" value="XM_037286071.1"/>
</dbReference>
<dbReference type="Pfam" id="PF13639">
    <property type="entry name" value="zf-RING_2"/>
    <property type="match status" value="1"/>
</dbReference>
<dbReference type="Gene3D" id="3.30.40.10">
    <property type="entry name" value="Zinc/RING finger domain, C3HC4 (zinc finger)"/>
    <property type="match status" value="2"/>
</dbReference>
<dbReference type="InterPro" id="IPR011016">
    <property type="entry name" value="Znf_RING-CH"/>
</dbReference>
<accession>A0A7H9AV94</accession>
<dbReference type="InterPro" id="IPR001841">
    <property type="entry name" value="Znf_RING"/>
</dbReference>
<keyword evidence="3" id="KW-0862">Zinc</keyword>
<evidence type="ECO:0000313" key="7">
    <source>
        <dbReference type="Proteomes" id="UP000509704"/>
    </source>
</evidence>
<gene>
    <name evidence="6" type="ORF">HG535_0A01760</name>
</gene>
<reference evidence="6 7" key="1">
    <citation type="submission" date="2020-07" db="EMBL/GenBank/DDBJ databases">
        <title>The yeast mating-type switching endonuclease HO is a domesticated member of an unorthodox homing genetic element family.</title>
        <authorList>
            <person name="Coughlan A.Y."/>
            <person name="Lombardi L."/>
            <person name="Braun-Galleani S."/>
            <person name="Martos A.R."/>
            <person name="Galeote V."/>
            <person name="Bigey F."/>
            <person name="Dequin S."/>
            <person name="Byrne K.P."/>
            <person name="Wolfe K.H."/>
        </authorList>
    </citation>
    <scope>NUCLEOTIDE SEQUENCE [LARGE SCALE GENOMIC DNA]</scope>
    <source>
        <strain evidence="6 7">NRRL Y-6702</strain>
    </source>
</reference>